<organism evidence="2 3">
    <name type="scientific">Caldiarchaeum subterraneum</name>
    <dbReference type="NCBI Taxonomy" id="311458"/>
    <lineage>
        <taxon>Archaea</taxon>
        <taxon>Nitrososphaerota</taxon>
        <taxon>Candidatus Caldarchaeales</taxon>
        <taxon>Candidatus Caldarchaeaceae</taxon>
        <taxon>Candidatus Caldarchaeum</taxon>
    </lineage>
</organism>
<dbReference type="Gene3D" id="3.40.225.10">
    <property type="entry name" value="Class II aldolase/adducin N-terminal domain"/>
    <property type="match status" value="1"/>
</dbReference>
<dbReference type="PANTHER" id="PTHR40730:SF4">
    <property type="entry name" value="TRANSCRIPTIONAL REGULATOR"/>
    <property type="match status" value="1"/>
</dbReference>
<sequence>MFPPCEMMVKDFLPSVRGLLIHSLRGAGYSQSSIARFLGVTQSAVSQCLSKDEKHYVSSLLSMGLKKEEVETLVNLLMEDITKSPERANETLYSFWNTLLSEGRLCDFHRSIYPQLSSCEICLTPISKHIHDVDKLEVLKTLEEAVFRIEQSNFFKYIMPQVSVNVVYSIKNPSSIHDVAGVPGRIVKVGERVKAVGKPIFGASQHMANVLLAVNSFKRSVRAAINIRNDDKVKQVIREVNLPHAVVESRGGRLTEDDVISSVAEAYRRLDTIPAAVFHDGGLGYEPATYIFGENPIQVTLIAENVARRYLEQS</sequence>
<evidence type="ECO:0000313" key="3">
    <source>
        <dbReference type="Proteomes" id="UP000608579"/>
    </source>
</evidence>
<dbReference type="PANTHER" id="PTHR40730">
    <property type="entry name" value="TRANSCRIPTIONAL REGULATOR PROTEIN-LIKE PROTEIN"/>
    <property type="match status" value="1"/>
</dbReference>
<comment type="caution">
    <text evidence="2">The sequence shown here is derived from an EMBL/GenBank/DDBJ whole genome shotgun (WGS) entry which is preliminary data.</text>
</comment>
<evidence type="ECO:0000313" key="2">
    <source>
        <dbReference type="EMBL" id="HIQ29037.1"/>
    </source>
</evidence>
<name>A0A832ZUE8_CALS0</name>
<dbReference type="EMBL" id="DQVM01000012">
    <property type="protein sequence ID" value="HIQ29037.1"/>
    <property type="molecule type" value="Genomic_DNA"/>
</dbReference>
<dbReference type="AlphaFoldDB" id="A0A832ZUE8"/>
<proteinExistence type="predicted"/>
<dbReference type="Proteomes" id="UP000608579">
    <property type="component" value="Unassembled WGS sequence"/>
</dbReference>
<evidence type="ECO:0000259" key="1">
    <source>
        <dbReference type="Pfam" id="PF10120"/>
    </source>
</evidence>
<accession>A0A832ZUE8</accession>
<dbReference type="SUPFAM" id="SSF53639">
    <property type="entry name" value="AraD/HMP-PK domain-like"/>
    <property type="match status" value="1"/>
</dbReference>
<dbReference type="InterPro" id="IPR036409">
    <property type="entry name" value="Aldolase_II/adducin_N_sf"/>
</dbReference>
<reference evidence="2" key="1">
    <citation type="journal article" date="2020" name="ISME J.">
        <title>Gammaproteobacteria mediating utilization of methyl-, sulfur- and petroleum organic compounds in deep ocean hydrothermal plumes.</title>
        <authorList>
            <person name="Zhou Z."/>
            <person name="Liu Y."/>
            <person name="Pan J."/>
            <person name="Cron B.R."/>
            <person name="Toner B.M."/>
            <person name="Anantharaman K."/>
            <person name="Breier J.A."/>
            <person name="Dick G.J."/>
            <person name="Li M."/>
        </authorList>
    </citation>
    <scope>NUCLEOTIDE SEQUENCE</scope>
    <source>
        <strain evidence="2">SZUA-1515</strain>
    </source>
</reference>
<feature type="domain" description="Thiamine-phosphate synthase ThiN" evidence="1">
    <location>
        <begin position="142"/>
        <end position="300"/>
    </location>
</feature>
<dbReference type="Pfam" id="PF10120">
    <property type="entry name" value="ThiN"/>
    <property type="match status" value="1"/>
</dbReference>
<gene>
    <name evidence="2" type="ORF">EYH45_00570</name>
</gene>
<dbReference type="InterPro" id="IPR019293">
    <property type="entry name" value="ThiN"/>
</dbReference>
<protein>
    <recommendedName>
        <fullName evidence="1">Thiamine-phosphate synthase ThiN domain-containing protein</fullName>
    </recommendedName>
</protein>